<protein>
    <recommendedName>
        <fullName evidence="2">Glycosyltransferase subfamily 4-like N-terminal domain-containing protein</fullName>
    </recommendedName>
</protein>
<dbReference type="Proteomes" id="UP000033434">
    <property type="component" value="Unassembled WGS sequence"/>
</dbReference>
<dbReference type="Pfam" id="PF13439">
    <property type="entry name" value="Glyco_transf_4"/>
    <property type="match status" value="1"/>
</dbReference>
<dbReference type="EMBL" id="AUXW01000139">
    <property type="protein sequence ID" value="KKE83985.1"/>
    <property type="molecule type" value="Genomic_DNA"/>
</dbReference>
<dbReference type="Gene3D" id="3.40.50.2000">
    <property type="entry name" value="Glycogen Phosphorylase B"/>
    <property type="match status" value="2"/>
</dbReference>
<comment type="caution">
    <text evidence="3">The sequence shown here is derived from an EMBL/GenBank/DDBJ whole genome shotgun (WGS) entry which is preliminary data.</text>
</comment>
<organism evidence="3 4">
    <name type="scientific">Pseudoalteromonas luteoviolacea S4054</name>
    <dbReference type="NCBI Taxonomy" id="1129367"/>
    <lineage>
        <taxon>Bacteria</taxon>
        <taxon>Pseudomonadati</taxon>
        <taxon>Pseudomonadota</taxon>
        <taxon>Gammaproteobacteria</taxon>
        <taxon>Alteromonadales</taxon>
        <taxon>Pseudoalteromonadaceae</taxon>
        <taxon>Pseudoalteromonas</taxon>
    </lineage>
</organism>
<name>A0A0F6ACT1_9GAMM</name>
<dbReference type="SUPFAM" id="SSF53756">
    <property type="entry name" value="UDP-Glycosyltransferase/glycogen phosphorylase"/>
    <property type="match status" value="1"/>
</dbReference>
<feature type="domain" description="Glycosyltransferase subfamily 4-like N-terminal" evidence="2">
    <location>
        <begin position="50"/>
        <end position="151"/>
    </location>
</feature>
<proteinExistence type="predicted"/>
<evidence type="ECO:0000313" key="4">
    <source>
        <dbReference type="Proteomes" id="UP000033434"/>
    </source>
</evidence>
<gene>
    <name evidence="3" type="ORF">N479_11270</name>
</gene>
<reference evidence="3 4" key="1">
    <citation type="journal article" date="2015" name="BMC Genomics">
        <title>Genome mining reveals unlocked bioactive potential of marine Gram-negative bacteria.</title>
        <authorList>
            <person name="Machado H."/>
            <person name="Sonnenschein E.C."/>
            <person name="Melchiorsen J."/>
            <person name="Gram L."/>
        </authorList>
    </citation>
    <scope>NUCLEOTIDE SEQUENCE [LARGE SCALE GENOMIC DNA]</scope>
    <source>
        <strain evidence="3 4">S4054</strain>
    </source>
</reference>
<dbReference type="PATRIC" id="fig|1129367.4.peg.2042"/>
<accession>A0A0F6ACT1</accession>
<dbReference type="RefSeq" id="WP_046355719.1">
    <property type="nucleotide sequence ID" value="NZ_AUXW01000139.1"/>
</dbReference>
<sequence>MKVIRISASNAKYGGNVYEKMIDSALSGENSVETFHCMPDVSGYLKYLMVPIFYLRVFFKSLFNRADIVIQPLESVFWLNKRKKNIVLLHHFDPSYSNSLSRLNQAFTFWLLKINMNKVDKLVVVSNYWKREMEKVGFKDVTIAYNAFEIDKFKEKKLSDSIFDELKNNGKLNIYIGNAHPKKGYFKVVDAIGDLSVNLISSGYQNSAPDTDRVTNYTLNYDSYLEMLKSVDLVITYSQFKEGWCRTAHEALLLGTPVVGSGFGGMGELLEFSGQDICASDSELRKVTQQFIKDRSSMKAIDQSYVESFSIERFNLTWQKIIKEVS</sequence>
<evidence type="ECO:0000313" key="3">
    <source>
        <dbReference type="EMBL" id="KKE83985.1"/>
    </source>
</evidence>
<evidence type="ECO:0000256" key="1">
    <source>
        <dbReference type="ARBA" id="ARBA00022679"/>
    </source>
</evidence>
<dbReference type="GO" id="GO:0009103">
    <property type="term" value="P:lipopolysaccharide biosynthetic process"/>
    <property type="evidence" value="ECO:0007669"/>
    <property type="project" value="TreeGrafter"/>
</dbReference>
<dbReference type="InterPro" id="IPR028098">
    <property type="entry name" value="Glyco_trans_4-like_N"/>
</dbReference>
<dbReference type="PANTHER" id="PTHR46401:SF2">
    <property type="entry name" value="GLYCOSYLTRANSFERASE WBBK-RELATED"/>
    <property type="match status" value="1"/>
</dbReference>
<dbReference type="AlphaFoldDB" id="A0A0F6ACT1"/>
<evidence type="ECO:0000259" key="2">
    <source>
        <dbReference type="Pfam" id="PF13439"/>
    </source>
</evidence>
<dbReference type="GO" id="GO:0016757">
    <property type="term" value="F:glycosyltransferase activity"/>
    <property type="evidence" value="ECO:0007669"/>
    <property type="project" value="UniProtKB-ARBA"/>
</dbReference>
<keyword evidence="1" id="KW-0808">Transferase</keyword>
<dbReference type="PANTHER" id="PTHR46401">
    <property type="entry name" value="GLYCOSYLTRANSFERASE WBBK-RELATED"/>
    <property type="match status" value="1"/>
</dbReference>